<evidence type="ECO:0000256" key="3">
    <source>
        <dbReference type="ARBA" id="ARBA00025613"/>
    </source>
</evidence>
<dbReference type="InterPro" id="IPR001270">
    <property type="entry name" value="ClpA/B"/>
</dbReference>
<reference evidence="6" key="1">
    <citation type="submission" date="2017-12" db="EMBL/GenBank/DDBJ databases">
        <authorList>
            <person name="Christensen H."/>
        </authorList>
    </citation>
    <scope>NUCLEOTIDE SEQUENCE [LARGE SCALE GENOMIC DNA]</scope>
    <source>
        <strain evidence="6">268A</strain>
    </source>
</reference>
<dbReference type="CDD" id="cd19499">
    <property type="entry name" value="RecA-like_ClpB_Hsp104-like"/>
    <property type="match status" value="1"/>
</dbReference>
<accession>A0A2I2A962</accession>
<dbReference type="GO" id="GO:0016887">
    <property type="term" value="F:ATP hydrolysis activity"/>
    <property type="evidence" value="ECO:0007669"/>
    <property type="project" value="InterPro"/>
</dbReference>
<keyword evidence="1" id="KW-0547">Nucleotide-binding</keyword>
<feature type="domain" description="AAA+ ATPase" evidence="4">
    <location>
        <begin position="312"/>
        <end position="452"/>
    </location>
</feature>
<sequence>MSFENYPVLEKYLTPLPDLNRPLIGREKEVQKFTYTLFNSVMSNPCLLGEAGTGKTALVQGVKKVLSPHGFQFFELDLLRMQNDTRPLDSLIKDVIDQLKQHYRQTKEKDIVFVDEMHLLFKVSEGSAAQAMKQVLADSARYGLYFAFATTLSEYEQYVAEDEAFDQRMLRISLPEVSKATTMSILQDMVRLNLKNIPKGTKLESRLFEKIVDYTDRYLQGDSQPRKSIKVLDSMIGRVRGARYFNLKYNLDTDNLAEVLKSSIGVDIKWDYDLKAVEKELNAKVIYQTLAIKAVVNRLYIARAHLNDPTRPLASFLYSGPTGVGKTELAKAIASVVFGSEKNIVRFDMTEYSVPDSVERLRKELTKRIWATPNCVLLFDEIEKASPQATKLLLPVLDDARLTNRYGKTVSFADCIIVMTTNVAHNVYKGIGENIGDTQNLTDQQLEDLLNDTTNLILRNLEGDEVFPTELINRIDVIAPFAPLIAPAREKIALMALRKLRQRVFDTKRVKVDFDKKVLEYIVYENSSNDTSRSNGRTINHRIDSEIVSEIAKFIYNFPNAKQINVGVSGNLIYKQKTTTIKVARIKVGLPENILVSEGI</sequence>
<dbReference type="PANTHER" id="PTHR11638:SF18">
    <property type="entry name" value="HEAT SHOCK PROTEIN 104"/>
    <property type="match status" value="1"/>
</dbReference>
<protein>
    <recommendedName>
        <fullName evidence="4">AAA+ ATPase domain-containing protein</fullName>
    </recommendedName>
</protein>
<proteinExistence type="predicted"/>
<feature type="domain" description="AAA+ ATPase" evidence="4">
    <location>
        <begin position="41"/>
        <end position="176"/>
    </location>
</feature>
<dbReference type="Proteomes" id="UP000234579">
    <property type="component" value="Unassembled WGS sequence"/>
</dbReference>
<evidence type="ECO:0000259" key="4">
    <source>
        <dbReference type="SMART" id="SM00382"/>
    </source>
</evidence>
<dbReference type="GO" id="GO:0034605">
    <property type="term" value="P:cellular response to heat"/>
    <property type="evidence" value="ECO:0007669"/>
    <property type="project" value="TreeGrafter"/>
</dbReference>
<comment type="function">
    <text evidence="3">Part of a stress-induced multi-chaperone system, it is involved in the recovery of the cell from heat-induced damage, in cooperation with DnaK, DnaJ and GrpE. Acts before DnaK, in the processing of protein aggregates. Protein binding stimulates the ATPase activity; ATP hydrolysis unfolds the denatured protein aggregates, which probably helps expose new hydrophobic binding sites on the surface of ClpB-bound aggregates, contributing to the solubilization and refolding of denatured protein aggregates by DnaK.</text>
</comment>
<dbReference type="InterPro" id="IPR003593">
    <property type="entry name" value="AAA+_ATPase"/>
</dbReference>
<dbReference type="GO" id="GO:0005524">
    <property type="term" value="F:ATP binding"/>
    <property type="evidence" value="ECO:0007669"/>
    <property type="project" value="UniProtKB-KW"/>
</dbReference>
<dbReference type="GO" id="GO:0005737">
    <property type="term" value="C:cytoplasm"/>
    <property type="evidence" value="ECO:0007669"/>
    <property type="project" value="TreeGrafter"/>
</dbReference>
<evidence type="ECO:0000313" key="6">
    <source>
        <dbReference type="Proteomes" id="UP000234579"/>
    </source>
</evidence>
<gene>
    <name evidence="5" type="ORF">CYR79_09025</name>
</gene>
<dbReference type="AlphaFoldDB" id="A0A2I2A962"/>
<evidence type="ECO:0000313" key="5">
    <source>
        <dbReference type="EMBL" id="PLA75897.1"/>
    </source>
</evidence>
<dbReference type="InterPro" id="IPR003959">
    <property type="entry name" value="ATPase_AAA_core"/>
</dbReference>
<dbReference type="PRINTS" id="PR00300">
    <property type="entry name" value="CLPPROTEASEA"/>
</dbReference>
<dbReference type="SMART" id="SM00382">
    <property type="entry name" value="AAA"/>
    <property type="match status" value="2"/>
</dbReference>
<dbReference type="InterPro" id="IPR027417">
    <property type="entry name" value="P-loop_NTPase"/>
</dbReference>
<dbReference type="PANTHER" id="PTHR11638">
    <property type="entry name" value="ATP-DEPENDENT CLP PROTEASE"/>
    <property type="match status" value="1"/>
</dbReference>
<evidence type="ECO:0000256" key="1">
    <source>
        <dbReference type="ARBA" id="ARBA00022741"/>
    </source>
</evidence>
<comment type="caution">
    <text evidence="5">The sequence shown here is derived from an EMBL/GenBank/DDBJ whole genome shotgun (WGS) entry which is preliminary data.</text>
</comment>
<dbReference type="RefSeq" id="WP_101812251.1">
    <property type="nucleotide sequence ID" value="NZ_JAEHNV010000021.1"/>
</dbReference>
<dbReference type="Pfam" id="PF00004">
    <property type="entry name" value="AAA"/>
    <property type="match status" value="1"/>
</dbReference>
<organism evidence="5 6">
    <name type="scientific">Ligilactobacillus agilis</name>
    <dbReference type="NCBI Taxonomy" id="1601"/>
    <lineage>
        <taxon>Bacteria</taxon>
        <taxon>Bacillati</taxon>
        <taxon>Bacillota</taxon>
        <taxon>Bacilli</taxon>
        <taxon>Lactobacillales</taxon>
        <taxon>Lactobacillaceae</taxon>
        <taxon>Ligilactobacillus</taxon>
    </lineage>
</organism>
<dbReference type="Pfam" id="PF07724">
    <property type="entry name" value="AAA_2"/>
    <property type="match status" value="1"/>
</dbReference>
<dbReference type="InterPro" id="IPR050130">
    <property type="entry name" value="ClpA_ClpB"/>
</dbReference>
<dbReference type="EMBL" id="PKGI01000045">
    <property type="protein sequence ID" value="PLA75897.1"/>
    <property type="molecule type" value="Genomic_DNA"/>
</dbReference>
<evidence type="ECO:0000256" key="2">
    <source>
        <dbReference type="ARBA" id="ARBA00022840"/>
    </source>
</evidence>
<dbReference type="Gene3D" id="3.40.50.300">
    <property type="entry name" value="P-loop containing nucleotide triphosphate hydrolases"/>
    <property type="match status" value="2"/>
</dbReference>
<name>A0A2I2A962_9LACO</name>
<keyword evidence="2" id="KW-0067">ATP-binding</keyword>
<dbReference type="SUPFAM" id="SSF52540">
    <property type="entry name" value="P-loop containing nucleoside triphosphate hydrolases"/>
    <property type="match status" value="2"/>
</dbReference>
<dbReference type="CDD" id="cd00009">
    <property type="entry name" value="AAA"/>
    <property type="match status" value="1"/>
</dbReference>